<keyword evidence="13" id="KW-1185">Reference proteome</keyword>
<dbReference type="InterPro" id="IPR024051">
    <property type="entry name" value="AICAR_Tfase_dup_dom_sf"/>
</dbReference>
<dbReference type="Pfam" id="PF01808">
    <property type="entry name" value="AICARFT_IMPCHas"/>
    <property type="match status" value="1"/>
</dbReference>
<dbReference type="InterPro" id="IPR002695">
    <property type="entry name" value="PurH-like"/>
</dbReference>
<dbReference type="SMART" id="SM00798">
    <property type="entry name" value="AICARFT_IMPCHas"/>
    <property type="match status" value="1"/>
</dbReference>
<evidence type="ECO:0000256" key="7">
    <source>
        <dbReference type="ARBA" id="ARBA00023268"/>
    </source>
</evidence>
<dbReference type="CDD" id="cd01421">
    <property type="entry name" value="IMPCH"/>
    <property type="match status" value="1"/>
</dbReference>
<reference evidence="12 13" key="2">
    <citation type="journal article" date="2011" name="Stand. Genomic Sci.">
        <title>Complete genome sequence of Mahella australiensis type strain (50-1 BON).</title>
        <authorList>
            <person name="Sikorski J."/>
            <person name="Teshima H."/>
            <person name="Nolan M."/>
            <person name="Lucas S."/>
            <person name="Hammon N."/>
            <person name="Deshpande S."/>
            <person name="Cheng J.F."/>
            <person name="Pitluck S."/>
            <person name="Liolios K."/>
            <person name="Pagani I."/>
            <person name="Ivanova N."/>
            <person name="Huntemann M."/>
            <person name="Mavromatis K."/>
            <person name="Ovchinikova G."/>
            <person name="Pati A."/>
            <person name="Tapia R."/>
            <person name="Han C."/>
            <person name="Goodwin L."/>
            <person name="Chen A."/>
            <person name="Palaniappan K."/>
            <person name="Land M."/>
            <person name="Hauser L."/>
            <person name="Ngatchou-Djao O.D."/>
            <person name="Rohde M."/>
            <person name="Pukall R."/>
            <person name="Spring S."/>
            <person name="Abt B."/>
            <person name="Goker M."/>
            <person name="Detter J.C."/>
            <person name="Woyke T."/>
            <person name="Bristow J."/>
            <person name="Markowitz V."/>
            <person name="Hugenholtz P."/>
            <person name="Eisen J.A."/>
            <person name="Kyrpides N.C."/>
            <person name="Klenk H.P."/>
            <person name="Lapidus A."/>
        </authorList>
    </citation>
    <scope>NUCLEOTIDE SEQUENCE [LARGE SCALE GENOMIC DNA]</scope>
    <source>
        <strain evidence="13">DSM 15567 / CIP 107919 / 50-1 BON</strain>
    </source>
</reference>
<dbReference type="KEGG" id="mas:Mahau_1630"/>
<dbReference type="EMBL" id="CP002360">
    <property type="protein sequence ID" value="AEE96812.1"/>
    <property type="molecule type" value="Genomic_DNA"/>
</dbReference>
<comment type="domain">
    <text evidence="10">The IMP cyclohydrolase activity resides in the N-terminal region.</text>
</comment>
<keyword evidence="5 10" id="KW-0658">Purine biosynthesis</keyword>
<evidence type="ECO:0000313" key="13">
    <source>
        <dbReference type="Proteomes" id="UP000008457"/>
    </source>
</evidence>
<comment type="catalytic activity">
    <reaction evidence="9 10">
        <text>IMP + H2O = 5-formamido-1-(5-phospho-D-ribosyl)imidazole-4-carboxamide</text>
        <dbReference type="Rhea" id="RHEA:18445"/>
        <dbReference type="ChEBI" id="CHEBI:15377"/>
        <dbReference type="ChEBI" id="CHEBI:58053"/>
        <dbReference type="ChEBI" id="CHEBI:58467"/>
        <dbReference type="EC" id="3.5.4.10"/>
    </reaction>
</comment>
<comment type="pathway">
    <text evidence="2 10">Purine metabolism; IMP biosynthesis via de novo pathway; 5-formamido-1-(5-phospho-D-ribosyl)imidazole-4-carboxamide from 5-amino-1-(5-phospho-D-ribosyl)imidazole-4-carboxamide (10-formyl THF route): step 1/1.</text>
</comment>
<dbReference type="Pfam" id="PF02142">
    <property type="entry name" value="MGS"/>
    <property type="match status" value="1"/>
</dbReference>
<dbReference type="InterPro" id="IPR011607">
    <property type="entry name" value="MGS-like_dom"/>
</dbReference>
<evidence type="ECO:0000256" key="2">
    <source>
        <dbReference type="ARBA" id="ARBA00004954"/>
    </source>
</evidence>
<protein>
    <recommendedName>
        <fullName evidence="10">Bifunctional purine biosynthesis protein PurH</fullName>
    </recommendedName>
    <domain>
        <recommendedName>
            <fullName evidence="10">Phosphoribosylaminoimidazolecarboxamide formyltransferase</fullName>
            <ecNumber evidence="10">2.1.2.3</ecNumber>
        </recommendedName>
        <alternativeName>
            <fullName evidence="10">AICAR transformylase</fullName>
        </alternativeName>
    </domain>
    <domain>
        <recommendedName>
            <fullName evidence="10">IMP cyclohydrolase</fullName>
            <ecNumber evidence="10">3.5.4.10</ecNumber>
        </recommendedName>
        <alternativeName>
            <fullName evidence="10">ATIC</fullName>
        </alternativeName>
        <alternativeName>
            <fullName evidence="10">IMP synthase</fullName>
        </alternativeName>
        <alternativeName>
            <fullName evidence="10">Inosinicase</fullName>
        </alternativeName>
    </domain>
</protein>
<dbReference type="EC" id="2.1.2.3" evidence="10"/>
<dbReference type="InterPro" id="IPR036914">
    <property type="entry name" value="MGS-like_dom_sf"/>
</dbReference>
<evidence type="ECO:0000259" key="11">
    <source>
        <dbReference type="PROSITE" id="PS51855"/>
    </source>
</evidence>
<dbReference type="NCBIfam" id="TIGR00355">
    <property type="entry name" value="purH"/>
    <property type="match status" value="1"/>
</dbReference>
<dbReference type="HAMAP" id="MF_00139">
    <property type="entry name" value="PurH"/>
    <property type="match status" value="1"/>
</dbReference>
<reference evidence="13" key="1">
    <citation type="submission" date="2010-11" db="EMBL/GenBank/DDBJ databases">
        <title>The complete genome of Mahella australiensis DSM 15567.</title>
        <authorList>
            <consortium name="US DOE Joint Genome Institute (JGI-PGF)"/>
            <person name="Lucas S."/>
            <person name="Copeland A."/>
            <person name="Lapidus A."/>
            <person name="Bruce D."/>
            <person name="Goodwin L."/>
            <person name="Pitluck S."/>
            <person name="Kyrpides N."/>
            <person name="Mavromatis K."/>
            <person name="Pagani I."/>
            <person name="Ivanova N."/>
            <person name="Teshima H."/>
            <person name="Brettin T."/>
            <person name="Detter J.C."/>
            <person name="Han C."/>
            <person name="Tapia R."/>
            <person name="Land M."/>
            <person name="Hauser L."/>
            <person name="Markowitz V."/>
            <person name="Cheng J.-F."/>
            <person name="Hugenholtz P."/>
            <person name="Woyke T."/>
            <person name="Wu D."/>
            <person name="Spring S."/>
            <person name="Pukall R."/>
            <person name="Steenblock K."/>
            <person name="Schneider S."/>
            <person name="Klenk H.-P."/>
            <person name="Eisen J.A."/>
        </authorList>
    </citation>
    <scope>NUCLEOTIDE SEQUENCE [LARGE SCALE GENOMIC DNA]</scope>
    <source>
        <strain evidence="13">DSM 15567 / CIP 107919 / 50-1 BON</strain>
    </source>
</reference>
<dbReference type="FunFam" id="3.40.50.1380:FF:000001">
    <property type="entry name" value="Bifunctional purine biosynthesis protein PurH"/>
    <property type="match status" value="1"/>
</dbReference>
<evidence type="ECO:0000256" key="1">
    <source>
        <dbReference type="ARBA" id="ARBA00004844"/>
    </source>
</evidence>
<dbReference type="SMART" id="SM00851">
    <property type="entry name" value="MGS"/>
    <property type="match status" value="1"/>
</dbReference>
<dbReference type="PANTHER" id="PTHR11692:SF0">
    <property type="entry name" value="BIFUNCTIONAL PURINE BIOSYNTHESIS PROTEIN ATIC"/>
    <property type="match status" value="1"/>
</dbReference>
<dbReference type="NCBIfam" id="NF002049">
    <property type="entry name" value="PRK00881.1"/>
    <property type="match status" value="1"/>
</dbReference>
<organism evidence="12 13">
    <name type="scientific">Mahella australiensis (strain DSM 15567 / CIP 107919 / 50-1 BON)</name>
    <dbReference type="NCBI Taxonomy" id="697281"/>
    <lineage>
        <taxon>Bacteria</taxon>
        <taxon>Bacillati</taxon>
        <taxon>Bacillota</taxon>
        <taxon>Clostridia</taxon>
        <taxon>Thermoanaerobacterales</taxon>
        <taxon>Thermoanaerobacterales Family IV. Incertae Sedis</taxon>
        <taxon>Mahella</taxon>
    </lineage>
</organism>
<dbReference type="GO" id="GO:0006189">
    <property type="term" value="P:'de novo' IMP biosynthetic process"/>
    <property type="evidence" value="ECO:0007669"/>
    <property type="project" value="UniProtKB-UniRule"/>
</dbReference>
<keyword evidence="4 10" id="KW-0808">Transferase</keyword>
<dbReference type="FunFam" id="3.40.140.20:FF:000002">
    <property type="entry name" value="Bifunctional purine biosynthesis protein PurH"/>
    <property type="match status" value="1"/>
</dbReference>
<accession>F3ZZI6</accession>
<dbReference type="GO" id="GO:0004643">
    <property type="term" value="F:phosphoribosylaminoimidazolecarboxamide formyltransferase activity"/>
    <property type="evidence" value="ECO:0007669"/>
    <property type="project" value="UniProtKB-UniRule"/>
</dbReference>
<evidence type="ECO:0000256" key="10">
    <source>
        <dbReference type="HAMAP-Rule" id="MF_00139"/>
    </source>
</evidence>
<dbReference type="RefSeq" id="WP_013781240.1">
    <property type="nucleotide sequence ID" value="NC_015520.1"/>
</dbReference>
<name>F3ZZI6_MAHA5</name>
<dbReference type="Gene3D" id="3.40.50.1380">
    <property type="entry name" value="Methylglyoxal synthase-like domain"/>
    <property type="match status" value="1"/>
</dbReference>
<dbReference type="OrthoDB" id="9802065at2"/>
<sequence>MIKRALISVSDKTGVEALAGRLHDMGVEIISTGGTAKALEKAGISVTNVSDVTGFPECLDGRVKTLDPHIHAGILAMRDNPQHMEQLNKLGIKPIDMVVINLYPFRRTIAKPDVTLAEAIENIDIGGPTMLRAAAKNYQDVAVLTDPADYESVLAEIEQTGDVSRETKFRLAAKVFQLTAHYDAMIAQYLKQQRGDASFEPVFTMTFEKAQDMRYGENPHQSAVFYREIGDNTGTLAAAKQLHGKELSFNNINDANGALMLLKEFTEPTVVAAKHANPCGVATANTIHEAYVKAYEADPVSIFGGIVAANREIDEATAQEINKTFIEIVMAPSYTPGALKVLESKKNIRILAIDDISKPLPADALDMKKVAGGLLVQTIDDQLLNDEDLKVVTKAKPTAQQMEDLIFAWKVVKYTKSNGIAIAKDKQSLGIGPGQVNRIWAVEHAITRSGDKVRGAVLASDAFFPFSDCVEAAGKAGIAAIIQPGGSIRDQESIDMADKYGIAMVFTGMRHFRH</sequence>
<comment type="pathway">
    <text evidence="1 10">Purine metabolism; IMP biosynthesis via de novo pathway; IMP from 5-formamido-1-(5-phospho-D-ribosyl)imidazole-4-carboxamide: step 1/1.</text>
</comment>
<dbReference type="SUPFAM" id="SSF53927">
    <property type="entry name" value="Cytidine deaminase-like"/>
    <property type="match status" value="1"/>
</dbReference>
<comment type="catalytic activity">
    <reaction evidence="8 10">
        <text>(6R)-10-formyltetrahydrofolate + 5-amino-1-(5-phospho-beta-D-ribosyl)imidazole-4-carboxamide = 5-formamido-1-(5-phospho-D-ribosyl)imidazole-4-carboxamide + (6S)-5,6,7,8-tetrahydrofolate</text>
        <dbReference type="Rhea" id="RHEA:22192"/>
        <dbReference type="ChEBI" id="CHEBI:57453"/>
        <dbReference type="ChEBI" id="CHEBI:58467"/>
        <dbReference type="ChEBI" id="CHEBI:58475"/>
        <dbReference type="ChEBI" id="CHEBI:195366"/>
        <dbReference type="EC" id="2.1.2.3"/>
    </reaction>
</comment>
<dbReference type="SUPFAM" id="SSF52335">
    <property type="entry name" value="Methylglyoxal synthase-like"/>
    <property type="match status" value="1"/>
</dbReference>
<dbReference type="FunFam" id="3.40.140.20:FF:000001">
    <property type="entry name" value="Bifunctional purine biosynthesis protein PurH"/>
    <property type="match status" value="1"/>
</dbReference>
<keyword evidence="6 10" id="KW-0378">Hydrolase</keyword>
<dbReference type="Gene3D" id="3.40.140.20">
    <property type="match status" value="2"/>
</dbReference>
<dbReference type="eggNOG" id="COG0138">
    <property type="taxonomic scope" value="Bacteria"/>
</dbReference>
<feature type="domain" description="MGS-like" evidence="11">
    <location>
        <begin position="1"/>
        <end position="145"/>
    </location>
</feature>
<dbReference type="UniPathway" id="UPA00074">
    <property type="reaction ID" value="UER00133"/>
</dbReference>
<evidence type="ECO:0000256" key="4">
    <source>
        <dbReference type="ARBA" id="ARBA00022679"/>
    </source>
</evidence>
<keyword evidence="7 10" id="KW-0511">Multifunctional enzyme</keyword>
<dbReference type="HOGENOM" id="CLU_016316_5_2_9"/>
<evidence type="ECO:0000313" key="12">
    <source>
        <dbReference type="EMBL" id="AEE96812.1"/>
    </source>
</evidence>
<evidence type="ECO:0000256" key="8">
    <source>
        <dbReference type="ARBA" id="ARBA00050488"/>
    </source>
</evidence>
<dbReference type="PANTHER" id="PTHR11692">
    <property type="entry name" value="BIFUNCTIONAL PURINE BIOSYNTHESIS PROTEIN PURH"/>
    <property type="match status" value="1"/>
</dbReference>
<proteinExistence type="inferred from homology"/>
<dbReference type="GO" id="GO:0003937">
    <property type="term" value="F:IMP cyclohydrolase activity"/>
    <property type="evidence" value="ECO:0007669"/>
    <property type="project" value="UniProtKB-UniRule"/>
</dbReference>
<dbReference type="STRING" id="697281.Mahau_1630"/>
<dbReference type="AlphaFoldDB" id="F3ZZI6"/>
<dbReference type="PROSITE" id="PS51855">
    <property type="entry name" value="MGS"/>
    <property type="match status" value="1"/>
</dbReference>
<dbReference type="GO" id="GO:0005829">
    <property type="term" value="C:cytosol"/>
    <property type="evidence" value="ECO:0007669"/>
    <property type="project" value="TreeGrafter"/>
</dbReference>
<dbReference type="EC" id="3.5.4.10" evidence="10"/>
<evidence type="ECO:0000256" key="3">
    <source>
        <dbReference type="ARBA" id="ARBA00007667"/>
    </source>
</evidence>
<evidence type="ECO:0000256" key="9">
    <source>
        <dbReference type="ARBA" id="ARBA00050687"/>
    </source>
</evidence>
<evidence type="ECO:0000256" key="5">
    <source>
        <dbReference type="ARBA" id="ARBA00022755"/>
    </source>
</evidence>
<dbReference type="Proteomes" id="UP000008457">
    <property type="component" value="Chromosome"/>
</dbReference>
<dbReference type="PIRSF" id="PIRSF000414">
    <property type="entry name" value="AICARFT_IMPCHas"/>
    <property type="match status" value="1"/>
</dbReference>
<gene>
    <name evidence="10" type="primary">purH</name>
    <name evidence="12" type="ordered locus">Mahau_1630</name>
</gene>
<dbReference type="InterPro" id="IPR016193">
    <property type="entry name" value="Cytidine_deaminase-like"/>
</dbReference>
<evidence type="ECO:0000256" key="6">
    <source>
        <dbReference type="ARBA" id="ARBA00022801"/>
    </source>
</evidence>
<comment type="similarity">
    <text evidence="3 10">Belongs to the PurH family.</text>
</comment>